<dbReference type="GO" id="GO:0004222">
    <property type="term" value="F:metalloendopeptidase activity"/>
    <property type="evidence" value="ECO:0007669"/>
    <property type="project" value="InterPro"/>
</dbReference>
<evidence type="ECO:0000313" key="3">
    <source>
        <dbReference type="EMBL" id="GAH69708.1"/>
    </source>
</evidence>
<dbReference type="PROSITE" id="PS00143">
    <property type="entry name" value="INSULINASE"/>
    <property type="match status" value="1"/>
</dbReference>
<dbReference type="EMBL" id="BARU01033640">
    <property type="protein sequence ID" value="GAH69708.1"/>
    <property type="molecule type" value="Genomic_DNA"/>
</dbReference>
<protein>
    <recommendedName>
        <fullName evidence="2">Peptidase M16 N-terminal domain-containing protein</fullName>
    </recommendedName>
</protein>
<accession>X1JIZ1</accession>
<dbReference type="InterPro" id="IPR001431">
    <property type="entry name" value="Pept_M16_Zn_BS"/>
</dbReference>
<organism evidence="3">
    <name type="scientific">marine sediment metagenome</name>
    <dbReference type="NCBI Taxonomy" id="412755"/>
    <lineage>
        <taxon>unclassified sequences</taxon>
        <taxon>metagenomes</taxon>
        <taxon>ecological metagenomes</taxon>
    </lineage>
</organism>
<dbReference type="PANTHER" id="PTHR11851:SF49">
    <property type="entry name" value="MITOCHONDRIAL-PROCESSING PEPTIDASE SUBUNIT ALPHA"/>
    <property type="match status" value="1"/>
</dbReference>
<dbReference type="InterPro" id="IPR011765">
    <property type="entry name" value="Pept_M16_N"/>
</dbReference>
<dbReference type="InterPro" id="IPR050361">
    <property type="entry name" value="MPP/UQCRC_Complex"/>
</dbReference>
<evidence type="ECO:0000259" key="2">
    <source>
        <dbReference type="Pfam" id="PF00675"/>
    </source>
</evidence>
<sequence>MYQKTTLDNGLRVITVTMPHTRSVSICIFIGVGSRYEAEAEAGVSHFIEHLLFKGTAKRTTARAISEAIEGVGGILNGGTDKELTLYWCKVAQPHFELALDVLADMLLHSRFDPQ</sequence>
<feature type="domain" description="Peptidase M16 N-terminal" evidence="2">
    <location>
        <begin position="12"/>
        <end position="114"/>
    </location>
</feature>
<dbReference type="InterPro" id="IPR011249">
    <property type="entry name" value="Metalloenz_LuxS/M16"/>
</dbReference>
<feature type="non-terminal residue" evidence="3">
    <location>
        <position position="115"/>
    </location>
</feature>
<gene>
    <name evidence="3" type="ORF">S03H2_52896</name>
</gene>
<dbReference type="SUPFAM" id="SSF63411">
    <property type="entry name" value="LuxS/MPP-like metallohydrolase"/>
    <property type="match status" value="1"/>
</dbReference>
<dbReference type="GO" id="GO:0006508">
    <property type="term" value="P:proteolysis"/>
    <property type="evidence" value="ECO:0007669"/>
    <property type="project" value="InterPro"/>
</dbReference>
<reference evidence="3" key="1">
    <citation type="journal article" date="2014" name="Front. Microbiol.">
        <title>High frequency of phylogenetically diverse reductive dehalogenase-homologous genes in deep subseafloor sedimentary metagenomes.</title>
        <authorList>
            <person name="Kawai M."/>
            <person name="Futagami T."/>
            <person name="Toyoda A."/>
            <person name="Takaki Y."/>
            <person name="Nishi S."/>
            <person name="Hori S."/>
            <person name="Arai W."/>
            <person name="Tsubouchi T."/>
            <person name="Morono Y."/>
            <person name="Uchiyama I."/>
            <person name="Ito T."/>
            <person name="Fujiyama A."/>
            <person name="Inagaki F."/>
            <person name="Takami H."/>
        </authorList>
    </citation>
    <scope>NUCLEOTIDE SEQUENCE</scope>
    <source>
        <strain evidence="3">Expedition CK06-06</strain>
    </source>
</reference>
<evidence type="ECO:0000256" key="1">
    <source>
        <dbReference type="ARBA" id="ARBA00007261"/>
    </source>
</evidence>
<comment type="similarity">
    <text evidence="1">Belongs to the peptidase M16 family.</text>
</comment>
<dbReference type="Gene3D" id="3.30.830.10">
    <property type="entry name" value="Metalloenzyme, LuxS/M16 peptidase-like"/>
    <property type="match status" value="1"/>
</dbReference>
<name>X1JIZ1_9ZZZZ</name>
<proteinExistence type="inferred from homology"/>
<dbReference type="GO" id="GO:0046872">
    <property type="term" value="F:metal ion binding"/>
    <property type="evidence" value="ECO:0007669"/>
    <property type="project" value="InterPro"/>
</dbReference>
<dbReference type="Pfam" id="PF00675">
    <property type="entry name" value="Peptidase_M16"/>
    <property type="match status" value="1"/>
</dbReference>
<dbReference type="AlphaFoldDB" id="X1JIZ1"/>
<comment type="caution">
    <text evidence="3">The sequence shown here is derived from an EMBL/GenBank/DDBJ whole genome shotgun (WGS) entry which is preliminary data.</text>
</comment>
<dbReference type="PANTHER" id="PTHR11851">
    <property type="entry name" value="METALLOPROTEASE"/>
    <property type="match status" value="1"/>
</dbReference>